<reference evidence="10 11" key="1">
    <citation type="submission" date="2020-08" db="EMBL/GenBank/DDBJ databases">
        <title>Genomic Encyclopedia of Type Strains, Phase IV (KMG-IV): sequencing the most valuable type-strain genomes for metagenomic binning, comparative biology and taxonomic classification.</title>
        <authorList>
            <person name="Goeker M."/>
        </authorList>
    </citation>
    <scope>NUCLEOTIDE SEQUENCE [LARGE SCALE GENOMIC DNA]</scope>
    <source>
        <strain evidence="10 11">DSM 7465</strain>
    </source>
</reference>
<evidence type="ECO:0000256" key="1">
    <source>
        <dbReference type="ARBA" id="ARBA00022450"/>
    </source>
</evidence>
<evidence type="ECO:0000256" key="7">
    <source>
        <dbReference type="ARBA" id="ARBA00024328"/>
    </source>
</evidence>
<dbReference type="InterPro" id="IPR009081">
    <property type="entry name" value="PP-bd_ACP"/>
</dbReference>
<keyword evidence="2" id="KW-0444">Lipid biosynthesis</keyword>
<dbReference type="PROSITE" id="PS00012">
    <property type="entry name" value="PHOSPHOPANTETHEINE"/>
    <property type="match status" value="1"/>
</dbReference>
<dbReference type="SUPFAM" id="SSF47336">
    <property type="entry name" value="ACP-like"/>
    <property type="match status" value="1"/>
</dbReference>
<comment type="pathway">
    <text evidence="7">Glycolipid biosynthesis; KDO(2)-lipid A biosynthesis.</text>
</comment>
<evidence type="ECO:0000256" key="2">
    <source>
        <dbReference type="ARBA" id="ARBA00022516"/>
    </source>
</evidence>
<dbReference type="InterPro" id="IPR036736">
    <property type="entry name" value="ACP-like_sf"/>
</dbReference>
<dbReference type="InterPro" id="IPR003231">
    <property type="entry name" value="ACP"/>
</dbReference>
<keyword evidence="5" id="KW-0443">Lipid metabolism</keyword>
<evidence type="ECO:0000313" key="10">
    <source>
        <dbReference type="EMBL" id="MBB4642330.1"/>
    </source>
</evidence>
<organism evidence="10 11">
    <name type="scientific">Rhizorhapis suberifaciens</name>
    <name type="common">corky root of lettuce</name>
    <dbReference type="NCBI Taxonomy" id="13656"/>
    <lineage>
        <taxon>Bacteria</taxon>
        <taxon>Pseudomonadati</taxon>
        <taxon>Pseudomonadota</taxon>
        <taxon>Alphaproteobacteria</taxon>
        <taxon>Sphingomonadales</taxon>
        <taxon>Sphingomonadaceae</taxon>
        <taxon>Rhizorhapis</taxon>
    </lineage>
</organism>
<evidence type="ECO:0000256" key="4">
    <source>
        <dbReference type="ARBA" id="ARBA00022832"/>
    </source>
</evidence>
<dbReference type="GO" id="GO:0016020">
    <property type="term" value="C:membrane"/>
    <property type="evidence" value="ECO:0007669"/>
    <property type="project" value="GOC"/>
</dbReference>
<dbReference type="Pfam" id="PF00550">
    <property type="entry name" value="PP-binding"/>
    <property type="match status" value="1"/>
</dbReference>
<dbReference type="PANTHER" id="PTHR20863">
    <property type="entry name" value="ACYL CARRIER PROTEIN"/>
    <property type="match status" value="1"/>
</dbReference>
<evidence type="ECO:0000313" key="11">
    <source>
        <dbReference type="Proteomes" id="UP000575068"/>
    </source>
</evidence>
<proteinExistence type="predicted"/>
<dbReference type="PANTHER" id="PTHR20863:SF76">
    <property type="entry name" value="CARRIER DOMAIN-CONTAINING PROTEIN"/>
    <property type="match status" value="1"/>
</dbReference>
<protein>
    <recommendedName>
        <fullName evidence="8">Acyl carrier protein AcpXL</fullName>
    </recommendedName>
</protein>
<dbReference type="EMBL" id="JACHOV010000010">
    <property type="protein sequence ID" value="MBB4642330.1"/>
    <property type="molecule type" value="Genomic_DNA"/>
</dbReference>
<gene>
    <name evidence="10" type="ORF">HNQ99_002655</name>
</gene>
<evidence type="ECO:0000256" key="6">
    <source>
        <dbReference type="ARBA" id="ARBA00023160"/>
    </source>
</evidence>
<evidence type="ECO:0000256" key="3">
    <source>
        <dbReference type="ARBA" id="ARBA00022553"/>
    </source>
</evidence>
<keyword evidence="11" id="KW-1185">Reference proteome</keyword>
<feature type="domain" description="Carrier" evidence="9">
    <location>
        <begin position="1"/>
        <end position="77"/>
    </location>
</feature>
<evidence type="ECO:0000256" key="8">
    <source>
        <dbReference type="ARBA" id="ARBA00024402"/>
    </source>
</evidence>
<comment type="caution">
    <text evidence="10">The sequence shown here is derived from an EMBL/GenBank/DDBJ whole genome shotgun (WGS) entry which is preliminary data.</text>
</comment>
<keyword evidence="3" id="KW-0597">Phosphoprotein</keyword>
<dbReference type="PROSITE" id="PS50075">
    <property type="entry name" value="CARRIER"/>
    <property type="match status" value="1"/>
</dbReference>
<dbReference type="RefSeq" id="WP_184476316.1">
    <property type="nucleotide sequence ID" value="NZ_JACHOV010000010.1"/>
</dbReference>
<dbReference type="Proteomes" id="UP000575068">
    <property type="component" value="Unassembled WGS sequence"/>
</dbReference>
<accession>A0A840HXP3</accession>
<evidence type="ECO:0000256" key="5">
    <source>
        <dbReference type="ARBA" id="ARBA00023098"/>
    </source>
</evidence>
<keyword evidence="1" id="KW-0596">Phosphopantetheine</keyword>
<keyword evidence="4" id="KW-0276">Fatty acid metabolism</keyword>
<dbReference type="Gene3D" id="1.10.1200.10">
    <property type="entry name" value="ACP-like"/>
    <property type="match status" value="1"/>
</dbReference>
<dbReference type="GO" id="GO:0009245">
    <property type="term" value="P:lipid A biosynthetic process"/>
    <property type="evidence" value="ECO:0007669"/>
    <property type="project" value="TreeGrafter"/>
</dbReference>
<dbReference type="GO" id="GO:0000036">
    <property type="term" value="F:acyl carrier activity"/>
    <property type="evidence" value="ECO:0007669"/>
    <property type="project" value="TreeGrafter"/>
</dbReference>
<dbReference type="GO" id="GO:0000035">
    <property type="term" value="F:acyl binding"/>
    <property type="evidence" value="ECO:0007669"/>
    <property type="project" value="TreeGrafter"/>
</dbReference>
<dbReference type="InterPro" id="IPR006162">
    <property type="entry name" value="Ppantetheine_attach_site"/>
</dbReference>
<evidence type="ECO:0000259" key="9">
    <source>
        <dbReference type="PROSITE" id="PS50075"/>
    </source>
</evidence>
<name>A0A840HXP3_9SPHN</name>
<keyword evidence="6" id="KW-0275">Fatty acid biosynthesis</keyword>
<dbReference type="GO" id="GO:0005829">
    <property type="term" value="C:cytosol"/>
    <property type="evidence" value="ECO:0007669"/>
    <property type="project" value="TreeGrafter"/>
</dbReference>
<sequence>MTPTEIVATAVKECLGVTDEQASNPNADIQCDLGGDSLDMLEIVMMIEDAHGLHFSDLEAQGCKTVGDLVDMVAKKMGVPA</sequence>
<dbReference type="AlphaFoldDB" id="A0A840HXP3"/>